<dbReference type="Proteomes" id="UP000468766">
    <property type="component" value="Unassembled WGS sequence"/>
</dbReference>
<gene>
    <name evidence="6" type="ORF">F9B85_07705</name>
</gene>
<dbReference type="GO" id="GO:0016020">
    <property type="term" value="C:membrane"/>
    <property type="evidence" value="ECO:0007669"/>
    <property type="project" value="UniProtKB-SubCell"/>
</dbReference>
<comment type="subcellular location">
    <subcellularLocation>
        <location evidence="1">Membrane</location>
        <topology evidence="1">Multi-pass membrane protein</topology>
    </subcellularLocation>
</comment>
<keyword evidence="7" id="KW-1185">Reference proteome</keyword>
<dbReference type="GO" id="GO:0032259">
    <property type="term" value="P:methylation"/>
    <property type="evidence" value="ECO:0007669"/>
    <property type="project" value="UniProtKB-KW"/>
</dbReference>
<reference evidence="6 7" key="1">
    <citation type="submission" date="2019-10" db="EMBL/GenBank/DDBJ databases">
        <title>Whole-genome sequence of the extremophile Heliorestis acidaminivorans DSM 24790.</title>
        <authorList>
            <person name="Kyndt J.A."/>
            <person name="Meyer T.E."/>
        </authorList>
    </citation>
    <scope>NUCLEOTIDE SEQUENCE [LARGE SCALE GENOMIC DNA]</scope>
    <source>
        <strain evidence="6 7">DSM 24790</strain>
    </source>
</reference>
<evidence type="ECO:0000256" key="2">
    <source>
        <dbReference type="ARBA" id="ARBA00022692"/>
    </source>
</evidence>
<feature type="transmembrane region" description="Helical" evidence="5">
    <location>
        <begin position="131"/>
        <end position="153"/>
    </location>
</feature>
<organism evidence="6 7">
    <name type="scientific">Heliorestis acidaminivorans</name>
    <dbReference type="NCBI Taxonomy" id="553427"/>
    <lineage>
        <taxon>Bacteria</taxon>
        <taxon>Bacillati</taxon>
        <taxon>Bacillota</taxon>
        <taxon>Clostridia</taxon>
        <taxon>Eubacteriales</taxon>
        <taxon>Heliobacteriaceae</taxon>
        <taxon>Heliorestis</taxon>
    </lineage>
</organism>
<evidence type="ECO:0000256" key="1">
    <source>
        <dbReference type="ARBA" id="ARBA00004141"/>
    </source>
</evidence>
<feature type="transmembrane region" description="Helical" evidence="5">
    <location>
        <begin position="71"/>
        <end position="89"/>
    </location>
</feature>
<feature type="transmembrane region" description="Helical" evidence="5">
    <location>
        <begin position="42"/>
        <end position="64"/>
    </location>
</feature>
<keyword evidence="6" id="KW-0489">Methyltransferase</keyword>
<keyword evidence="6" id="KW-0808">Transferase</keyword>
<dbReference type="GO" id="GO:0004671">
    <property type="term" value="F:protein C-terminal S-isoprenylcysteine carboxyl O-methyltransferase activity"/>
    <property type="evidence" value="ECO:0007669"/>
    <property type="project" value="InterPro"/>
</dbReference>
<accession>A0A6I0F249</accession>
<dbReference type="Gene3D" id="1.20.120.1630">
    <property type="match status" value="1"/>
</dbReference>
<keyword evidence="3 5" id="KW-1133">Transmembrane helix</keyword>
<dbReference type="RefSeq" id="WP_151619820.1">
    <property type="nucleotide sequence ID" value="NZ_WBXO01000005.1"/>
</dbReference>
<name>A0A6I0F249_9FIRM</name>
<evidence type="ECO:0000256" key="4">
    <source>
        <dbReference type="ARBA" id="ARBA00023136"/>
    </source>
</evidence>
<protein>
    <submittedName>
        <fullName evidence="6">Isoprenylcysteine carboxyl methyltransferase</fullName>
    </submittedName>
</protein>
<dbReference type="AlphaFoldDB" id="A0A6I0F249"/>
<dbReference type="OrthoDB" id="272002at2"/>
<dbReference type="PANTHER" id="PTHR43847:SF1">
    <property type="entry name" value="BLL3993 PROTEIN"/>
    <property type="match status" value="1"/>
</dbReference>
<sequence length="197" mass="22592">MAQFFYVLFILLIVQRLGELLLAHRNGLYIVKKGGYEVGKEQYRVIVLLHSLFFVALYTEAIYLGSVAPPWWIVPTILFFLAQGLRYWAIFSLGPYWNTGIYVLPDAPVVTKGPYRYLRHPNYLVVMTELLTLPLIFGAYGTALIFTLTNAYILSQRIALEERALAEVTNYEKVMAQVPRLLPSKLEEAVRDSKKKV</sequence>
<dbReference type="Pfam" id="PF04140">
    <property type="entry name" value="ICMT"/>
    <property type="match status" value="1"/>
</dbReference>
<dbReference type="PANTHER" id="PTHR43847">
    <property type="entry name" value="BLL3993 PROTEIN"/>
    <property type="match status" value="1"/>
</dbReference>
<keyword evidence="4 5" id="KW-0472">Membrane</keyword>
<evidence type="ECO:0000313" key="7">
    <source>
        <dbReference type="Proteomes" id="UP000468766"/>
    </source>
</evidence>
<evidence type="ECO:0000313" key="6">
    <source>
        <dbReference type="EMBL" id="KAB2952543.1"/>
    </source>
</evidence>
<evidence type="ECO:0000256" key="3">
    <source>
        <dbReference type="ARBA" id="ARBA00022989"/>
    </source>
</evidence>
<evidence type="ECO:0000256" key="5">
    <source>
        <dbReference type="SAM" id="Phobius"/>
    </source>
</evidence>
<dbReference type="InterPro" id="IPR007269">
    <property type="entry name" value="ICMT_MeTrfase"/>
</dbReference>
<proteinExistence type="predicted"/>
<dbReference type="InterPro" id="IPR052527">
    <property type="entry name" value="Metal_cation-efflux_comp"/>
</dbReference>
<dbReference type="EMBL" id="WBXO01000005">
    <property type="protein sequence ID" value="KAB2952543.1"/>
    <property type="molecule type" value="Genomic_DNA"/>
</dbReference>
<comment type="caution">
    <text evidence="6">The sequence shown here is derived from an EMBL/GenBank/DDBJ whole genome shotgun (WGS) entry which is preliminary data.</text>
</comment>
<keyword evidence="2 5" id="KW-0812">Transmembrane</keyword>